<dbReference type="AlphaFoldDB" id="A0A9K3E5P6"/>
<accession>A0A9K3E5P6</accession>
<proteinExistence type="predicted"/>
<organism evidence="1 2">
    <name type="scientific">Helianthus annuus</name>
    <name type="common">Common sunflower</name>
    <dbReference type="NCBI Taxonomy" id="4232"/>
    <lineage>
        <taxon>Eukaryota</taxon>
        <taxon>Viridiplantae</taxon>
        <taxon>Streptophyta</taxon>
        <taxon>Embryophyta</taxon>
        <taxon>Tracheophyta</taxon>
        <taxon>Spermatophyta</taxon>
        <taxon>Magnoliopsida</taxon>
        <taxon>eudicotyledons</taxon>
        <taxon>Gunneridae</taxon>
        <taxon>Pentapetalae</taxon>
        <taxon>asterids</taxon>
        <taxon>campanulids</taxon>
        <taxon>Asterales</taxon>
        <taxon>Asteraceae</taxon>
        <taxon>Asteroideae</taxon>
        <taxon>Heliantheae alliance</taxon>
        <taxon>Heliantheae</taxon>
        <taxon>Helianthus</taxon>
    </lineage>
</organism>
<evidence type="ECO:0000313" key="2">
    <source>
        <dbReference type="Proteomes" id="UP000215914"/>
    </source>
</evidence>
<reference evidence="1" key="1">
    <citation type="journal article" date="2017" name="Nature">
        <title>The sunflower genome provides insights into oil metabolism, flowering and Asterid evolution.</title>
        <authorList>
            <person name="Badouin H."/>
            <person name="Gouzy J."/>
            <person name="Grassa C.J."/>
            <person name="Murat F."/>
            <person name="Staton S.E."/>
            <person name="Cottret L."/>
            <person name="Lelandais-Briere C."/>
            <person name="Owens G.L."/>
            <person name="Carrere S."/>
            <person name="Mayjonade B."/>
            <person name="Legrand L."/>
            <person name="Gill N."/>
            <person name="Kane N.C."/>
            <person name="Bowers J.E."/>
            <person name="Hubner S."/>
            <person name="Bellec A."/>
            <person name="Berard A."/>
            <person name="Berges H."/>
            <person name="Blanchet N."/>
            <person name="Boniface M.C."/>
            <person name="Brunel D."/>
            <person name="Catrice O."/>
            <person name="Chaidir N."/>
            <person name="Claudel C."/>
            <person name="Donnadieu C."/>
            <person name="Faraut T."/>
            <person name="Fievet G."/>
            <person name="Helmstetter N."/>
            <person name="King M."/>
            <person name="Knapp S.J."/>
            <person name="Lai Z."/>
            <person name="Le Paslier M.C."/>
            <person name="Lippi Y."/>
            <person name="Lorenzon L."/>
            <person name="Mandel J.R."/>
            <person name="Marage G."/>
            <person name="Marchand G."/>
            <person name="Marquand E."/>
            <person name="Bret-Mestries E."/>
            <person name="Morien E."/>
            <person name="Nambeesan S."/>
            <person name="Nguyen T."/>
            <person name="Pegot-Espagnet P."/>
            <person name="Pouilly N."/>
            <person name="Raftis F."/>
            <person name="Sallet E."/>
            <person name="Schiex T."/>
            <person name="Thomas J."/>
            <person name="Vandecasteele C."/>
            <person name="Vares D."/>
            <person name="Vear F."/>
            <person name="Vautrin S."/>
            <person name="Crespi M."/>
            <person name="Mangin B."/>
            <person name="Burke J.M."/>
            <person name="Salse J."/>
            <person name="Munos S."/>
            <person name="Vincourt P."/>
            <person name="Rieseberg L.H."/>
            <person name="Langlade N.B."/>
        </authorList>
    </citation>
    <scope>NUCLEOTIDE SEQUENCE</scope>
    <source>
        <tissue evidence="1">Leaves</tissue>
    </source>
</reference>
<dbReference type="EMBL" id="MNCJ02000329">
    <property type="protein sequence ID" value="KAF5767422.1"/>
    <property type="molecule type" value="Genomic_DNA"/>
</dbReference>
<sequence>MEKTRCGSPNSQRKGRRSVKWTNKWRFAFEGLTLKLSPSLISS</sequence>
<gene>
    <name evidence="1" type="ORF">HanXRQr2_Chr14g0624181</name>
</gene>
<keyword evidence="2" id="KW-1185">Reference proteome</keyword>
<reference evidence="1" key="2">
    <citation type="submission" date="2020-06" db="EMBL/GenBank/DDBJ databases">
        <title>Helianthus annuus Genome sequencing and assembly Release 2.</title>
        <authorList>
            <person name="Gouzy J."/>
            <person name="Langlade N."/>
            <person name="Munos S."/>
        </authorList>
    </citation>
    <scope>NUCLEOTIDE SEQUENCE</scope>
    <source>
        <tissue evidence="1">Leaves</tissue>
    </source>
</reference>
<evidence type="ECO:0000313" key="1">
    <source>
        <dbReference type="EMBL" id="KAF5767422.1"/>
    </source>
</evidence>
<name>A0A9K3E5P6_HELAN</name>
<comment type="caution">
    <text evidence="1">The sequence shown here is derived from an EMBL/GenBank/DDBJ whole genome shotgun (WGS) entry which is preliminary data.</text>
</comment>
<dbReference type="Proteomes" id="UP000215914">
    <property type="component" value="Unassembled WGS sequence"/>
</dbReference>
<dbReference type="Gramene" id="mRNA:HanXRQr2_Chr14g0624181">
    <property type="protein sequence ID" value="mRNA:HanXRQr2_Chr14g0624181"/>
    <property type="gene ID" value="HanXRQr2_Chr14g0624181"/>
</dbReference>
<protein>
    <submittedName>
        <fullName evidence="1">Uncharacterized protein</fullName>
    </submittedName>
</protein>